<proteinExistence type="inferred from homology"/>
<evidence type="ECO:0000256" key="2">
    <source>
        <dbReference type="ARBA" id="ARBA00022741"/>
    </source>
</evidence>
<evidence type="ECO:0000256" key="1">
    <source>
        <dbReference type="ARBA" id="ARBA00022679"/>
    </source>
</evidence>
<dbReference type="NCBIfam" id="NF011100">
    <property type="entry name" value="PRK14527.1"/>
    <property type="match status" value="1"/>
</dbReference>
<dbReference type="InterPro" id="IPR033690">
    <property type="entry name" value="Adenylat_kinase_CS"/>
</dbReference>
<dbReference type="HAMAP" id="MF_00235">
    <property type="entry name" value="Adenylate_kinase_Adk"/>
    <property type="match status" value="1"/>
</dbReference>
<dbReference type="GO" id="GO:0005524">
    <property type="term" value="F:ATP binding"/>
    <property type="evidence" value="ECO:0007669"/>
    <property type="project" value="InterPro"/>
</dbReference>
<dbReference type="CDD" id="cd01428">
    <property type="entry name" value="ADK"/>
    <property type="match status" value="1"/>
</dbReference>
<dbReference type="Pfam" id="PF05191">
    <property type="entry name" value="ADK_lid"/>
    <property type="match status" value="1"/>
</dbReference>
<dbReference type="InterPro" id="IPR007862">
    <property type="entry name" value="Adenylate_kinase_lid-dom"/>
</dbReference>
<keyword evidence="2" id="KW-0547">Nucleotide-binding</keyword>
<protein>
    <recommendedName>
        <fullName evidence="4">Adenylate kinase active site lid domain-containing protein</fullName>
    </recommendedName>
</protein>
<evidence type="ECO:0000259" key="4">
    <source>
        <dbReference type="Pfam" id="PF05191"/>
    </source>
</evidence>
<reference evidence="5" key="1">
    <citation type="submission" date="2018-05" db="EMBL/GenBank/DDBJ databases">
        <authorList>
            <person name="Lanie J.A."/>
            <person name="Ng W.-L."/>
            <person name="Kazmierczak K.M."/>
            <person name="Andrzejewski T.M."/>
            <person name="Davidsen T.M."/>
            <person name="Wayne K.J."/>
            <person name="Tettelin H."/>
            <person name="Glass J.I."/>
            <person name="Rusch D."/>
            <person name="Podicherti R."/>
            <person name="Tsui H.-C.T."/>
            <person name="Winkler M.E."/>
        </authorList>
    </citation>
    <scope>NUCLEOTIDE SEQUENCE</scope>
</reference>
<accession>A0A381ZMR0</accession>
<evidence type="ECO:0000313" key="5">
    <source>
        <dbReference type="EMBL" id="SVA90027.1"/>
    </source>
</evidence>
<dbReference type="NCBIfam" id="NF001381">
    <property type="entry name" value="PRK00279.1-3"/>
    <property type="match status" value="1"/>
</dbReference>
<dbReference type="PANTHER" id="PTHR23359">
    <property type="entry name" value="NUCLEOTIDE KINASE"/>
    <property type="match status" value="1"/>
</dbReference>
<dbReference type="PROSITE" id="PS00113">
    <property type="entry name" value="ADENYLATE_KINASE"/>
    <property type="match status" value="1"/>
</dbReference>
<name>A0A381ZMR0_9ZZZZ</name>
<dbReference type="InterPro" id="IPR000850">
    <property type="entry name" value="Adenylat/UMP-CMP_kin"/>
</dbReference>
<dbReference type="AlphaFoldDB" id="A0A381ZMR0"/>
<dbReference type="NCBIfam" id="NF001380">
    <property type="entry name" value="PRK00279.1-2"/>
    <property type="match status" value="1"/>
</dbReference>
<dbReference type="PRINTS" id="PR00094">
    <property type="entry name" value="ADENYLTKNASE"/>
</dbReference>
<keyword evidence="3" id="KW-0418">Kinase</keyword>
<dbReference type="Gene3D" id="3.40.50.300">
    <property type="entry name" value="P-loop containing nucleotide triphosphate hydrolases"/>
    <property type="match status" value="1"/>
</dbReference>
<dbReference type="FunFam" id="3.40.50.300:FF:000106">
    <property type="entry name" value="Adenylate kinase mitochondrial"/>
    <property type="match status" value="1"/>
</dbReference>
<organism evidence="5">
    <name type="scientific">marine metagenome</name>
    <dbReference type="NCBI Taxonomy" id="408172"/>
    <lineage>
        <taxon>unclassified sequences</taxon>
        <taxon>metagenomes</taxon>
        <taxon>ecological metagenomes</taxon>
    </lineage>
</organism>
<sequence length="213" mass="23910">MRLILLGPPGAGKGTQAKMLNEKFRRPQISTGNILRKSIQNGTELGNRAKVFMNAGRLVQDDVVIGLIRERIVEEDCRAGFILDGFPRTIIQAEKLTETLEEMDLSIDVVVDFEVDSEELVSRLTGRSTCSDCGAMFHRTSCPPLRDGICDSCEGELYQREDDKEETIKKRLDVYEHETAPLKEYYKKQGNLKTVQGCGTVEEIFSRVCAMVS</sequence>
<dbReference type="SUPFAM" id="SSF52540">
    <property type="entry name" value="P-loop containing nucleoside triphosphate hydrolases"/>
    <property type="match status" value="1"/>
</dbReference>
<dbReference type="InterPro" id="IPR027417">
    <property type="entry name" value="P-loop_NTPase"/>
</dbReference>
<dbReference type="GO" id="GO:0004017">
    <property type="term" value="F:AMP kinase activity"/>
    <property type="evidence" value="ECO:0007669"/>
    <property type="project" value="InterPro"/>
</dbReference>
<gene>
    <name evidence="5" type="ORF">METZ01_LOCUS142881</name>
</gene>
<dbReference type="EMBL" id="UINC01021769">
    <property type="protein sequence ID" value="SVA90027.1"/>
    <property type="molecule type" value="Genomic_DNA"/>
</dbReference>
<keyword evidence="1" id="KW-0808">Transferase</keyword>
<dbReference type="NCBIfam" id="TIGR01351">
    <property type="entry name" value="adk"/>
    <property type="match status" value="1"/>
</dbReference>
<evidence type="ECO:0000256" key="3">
    <source>
        <dbReference type="ARBA" id="ARBA00022777"/>
    </source>
</evidence>
<feature type="domain" description="Adenylate kinase active site lid" evidence="4">
    <location>
        <begin position="127"/>
        <end position="162"/>
    </location>
</feature>
<dbReference type="Pfam" id="PF00406">
    <property type="entry name" value="ADK"/>
    <property type="match status" value="1"/>
</dbReference>
<dbReference type="InterPro" id="IPR006259">
    <property type="entry name" value="Adenyl_kin_sub"/>
</dbReference>